<gene>
    <name evidence="1" type="ORF">EV139_0878</name>
</gene>
<evidence type="ECO:0008006" key="3">
    <source>
        <dbReference type="Google" id="ProtNLM"/>
    </source>
</evidence>
<protein>
    <recommendedName>
        <fullName evidence="3">Helix-hairpin-helix protein</fullName>
    </recommendedName>
</protein>
<reference evidence="1 2" key="1">
    <citation type="journal article" date="2015" name="Stand. Genomic Sci.">
        <title>Genomic Encyclopedia of Bacterial and Archaeal Type Strains, Phase III: the genomes of soil and plant-associated and newly described type strains.</title>
        <authorList>
            <person name="Whitman W.B."/>
            <person name="Woyke T."/>
            <person name="Klenk H.P."/>
            <person name="Zhou Y."/>
            <person name="Lilburn T.G."/>
            <person name="Beck B.J."/>
            <person name="De Vos P."/>
            <person name="Vandamme P."/>
            <person name="Eisen J.A."/>
            <person name="Garrity G."/>
            <person name="Hugenholtz P."/>
            <person name="Kyrpides N.C."/>
        </authorList>
    </citation>
    <scope>NUCLEOTIDE SEQUENCE [LARGE SCALE GENOMIC DNA]</scope>
    <source>
        <strain evidence="1 2">RF6</strain>
    </source>
</reference>
<dbReference type="Gene3D" id="1.10.150.20">
    <property type="entry name" value="5' to 3' exonuclease, C-terminal subdomain"/>
    <property type="match status" value="1"/>
</dbReference>
<dbReference type="AlphaFoldDB" id="A0A4Q7U027"/>
<proteinExistence type="predicted"/>
<evidence type="ECO:0000313" key="2">
    <source>
        <dbReference type="Proteomes" id="UP000291832"/>
    </source>
</evidence>
<dbReference type="Proteomes" id="UP000291832">
    <property type="component" value="Unassembled WGS sequence"/>
</dbReference>
<evidence type="ECO:0000313" key="1">
    <source>
        <dbReference type="EMBL" id="RZT66751.1"/>
    </source>
</evidence>
<accession>A0A4Q7U027</accession>
<dbReference type="SUPFAM" id="SSF47789">
    <property type="entry name" value="C-terminal domain of RNA polymerase alpha subunit"/>
    <property type="match status" value="1"/>
</dbReference>
<organism evidence="1 2">
    <name type="scientific">Leucobacter luti</name>
    <dbReference type="NCBI Taxonomy" id="340320"/>
    <lineage>
        <taxon>Bacteria</taxon>
        <taxon>Bacillati</taxon>
        <taxon>Actinomycetota</taxon>
        <taxon>Actinomycetes</taxon>
        <taxon>Micrococcales</taxon>
        <taxon>Microbacteriaceae</taxon>
        <taxon>Leucobacter</taxon>
    </lineage>
</organism>
<dbReference type="EMBL" id="SHKI01000003">
    <property type="protein sequence ID" value="RZT66751.1"/>
    <property type="molecule type" value="Genomic_DNA"/>
</dbReference>
<comment type="caution">
    <text evidence="1">The sequence shown here is derived from an EMBL/GenBank/DDBJ whole genome shotgun (WGS) entry which is preliminary data.</text>
</comment>
<name>A0A4Q7U027_9MICO</name>
<keyword evidence="2" id="KW-1185">Reference proteome</keyword>
<sequence>MVRCGEAAVRILVGMGEKELPRTSRPAESALRAVGVTDLVELAKWTRADLAALHGVGPKAIRILGEALSAAGLAFSGE</sequence>